<dbReference type="OrthoDB" id="772568at2759"/>
<dbReference type="FunFam" id="1.25.40.10:FF:000090">
    <property type="entry name" value="Pentatricopeptide repeat-containing protein, chloroplastic"/>
    <property type="match status" value="1"/>
</dbReference>
<keyword evidence="4" id="KW-1185">Reference proteome</keyword>
<feature type="repeat" description="PPR" evidence="2">
    <location>
        <begin position="269"/>
        <end position="303"/>
    </location>
</feature>
<dbReference type="FunCoup" id="A0A068UU70">
    <property type="interactions" value="148"/>
</dbReference>
<protein>
    <recommendedName>
        <fullName evidence="5">Pentacotripeptide-repeat region of PRORP domain-containing protein</fullName>
    </recommendedName>
</protein>
<dbReference type="InterPro" id="IPR046848">
    <property type="entry name" value="E_motif"/>
</dbReference>
<dbReference type="Gene3D" id="1.25.40.10">
    <property type="entry name" value="Tetratricopeptide repeat domain"/>
    <property type="match status" value="6"/>
</dbReference>
<dbReference type="EMBL" id="HG739145">
    <property type="protein sequence ID" value="CDP11976.1"/>
    <property type="molecule type" value="Genomic_DNA"/>
</dbReference>
<dbReference type="PANTHER" id="PTHR47926:SF392">
    <property type="entry name" value="PENTATRICOPEPTIDE REPEAT-CONTAINING PROTEIN"/>
    <property type="match status" value="1"/>
</dbReference>
<evidence type="ECO:0008006" key="5">
    <source>
        <dbReference type="Google" id="ProtNLM"/>
    </source>
</evidence>
<organism evidence="3 4">
    <name type="scientific">Coffea canephora</name>
    <name type="common">Robusta coffee</name>
    <dbReference type="NCBI Taxonomy" id="49390"/>
    <lineage>
        <taxon>Eukaryota</taxon>
        <taxon>Viridiplantae</taxon>
        <taxon>Streptophyta</taxon>
        <taxon>Embryophyta</taxon>
        <taxon>Tracheophyta</taxon>
        <taxon>Spermatophyta</taxon>
        <taxon>Magnoliopsida</taxon>
        <taxon>eudicotyledons</taxon>
        <taxon>Gunneridae</taxon>
        <taxon>Pentapetalae</taxon>
        <taxon>asterids</taxon>
        <taxon>lamiids</taxon>
        <taxon>Gentianales</taxon>
        <taxon>Rubiaceae</taxon>
        <taxon>Ixoroideae</taxon>
        <taxon>Gardenieae complex</taxon>
        <taxon>Bertiereae - Coffeeae clade</taxon>
        <taxon>Coffeeae</taxon>
        <taxon>Coffea</taxon>
    </lineage>
</organism>
<dbReference type="InParanoid" id="A0A068UU70"/>
<dbReference type="PhylomeDB" id="A0A068UU70"/>
<dbReference type="InterPro" id="IPR002885">
    <property type="entry name" value="PPR_rpt"/>
</dbReference>
<evidence type="ECO:0000313" key="3">
    <source>
        <dbReference type="EMBL" id="CDP11976.1"/>
    </source>
</evidence>
<dbReference type="AlphaFoldDB" id="A0A068UU70"/>
<evidence type="ECO:0000313" key="4">
    <source>
        <dbReference type="Proteomes" id="UP000295252"/>
    </source>
</evidence>
<evidence type="ECO:0000256" key="1">
    <source>
        <dbReference type="ARBA" id="ARBA00022737"/>
    </source>
</evidence>
<name>A0A068UU70_COFCA</name>
<dbReference type="NCBIfam" id="TIGR00756">
    <property type="entry name" value="PPR"/>
    <property type="match status" value="4"/>
</dbReference>
<dbReference type="PANTHER" id="PTHR47926">
    <property type="entry name" value="PENTATRICOPEPTIDE REPEAT-CONTAINING PROTEIN"/>
    <property type="match status" value="1"/>
</dbReference>
<gene>
    <name evidence="3" type="ORF">GSCOC_T00035316001</name>
</gene>
<feature type="repeat" description="PPR" evidence="2">
    <location>
        <begin position="502"/>
        <end position="536"/>
    </location>
</feature>
<accession>A0A068UU70</accession>
<dbReference type="Gramene" id="CDP11976">
    <property type="protein sequence ID" value="CDP11976"/>
    <property type="gene ID" value="GSCOC_T00035316001"/>
</dbReference>
<dbReference type="Pfam" id="PF13041">
    <property type="entry name" value="PPR_2"/>
    <property type="match status" value="1"/>
</dbReference>
<feature type="repeat" description="PPR" evidence="2">
    <location>
        <begin position="370"/>
        <end position="404"/>
    </location>
</feature>
<dbReference type="GO" id="GO:0009451">
    <property type="term" value="P:RNA modification"/>
    <property type="evidence" value="ECO:0007669"/>
    <property type="project" value="InterPro"/>
</dbReference>
<dbReference type="OMA" id="IGGCKAQ"/>
<dbReference type="STRING" id="49390.A0A068UU70"/>
<feature type="repeat" description="PPR" evidence="2">
    <location>
        <begin position="71"/>
        <end position="105"/>
    </location>
</feature>
<dbReference type="PROSITE" id="PS51375">
    <property type="entry name" value="PPR"/>
    <property type="match status" value="4"/>
</dbReference>
<keyword evidence="1" id="KW-0677">Repeat</keyword>
<dbReference type="InterPro" id="IPR011990">
    <property type="entry name" value="TPR-like_helical_dom_sf"/>
</dbReference>
<evidence type="ECO:0000256" key="2">
    <source>
        <dbReference type="PROSITE-ProRule" id="PRU00708"/>
    </source>
</evidence>
<dbReference type="GO" id="GO:0003723">
    <property type="term" value="F:RNA binding"/>
    <property type="evidence" value="ECO:0007669"/>
    <property type="project" value="InterPro"/>
</dbReference>
<sequence>MDLDLQSCARILNSFKAHHHILQGRQLHLLFLKRGVLNAAVNMTNRLLQMYTRCGQISDARKLFDEMGERNTFSWNTLLEGYVKHGRVKDSLDLFYLMPDKNDFSWNLMIPGLVKARELDVACGLLNVMPRKNGIVLNSLMHGYVRNGCPYSALMLFRDYLKLELGEGVCRDNFVLATAISACADLGSLDYGKQIHTHIIVSFVERDSVLGSSLVNMYAKCGQLDTASQLLHKMQHVDDFSLSALISGYANCGRIDDARKIFELKTDPCIVLWNSLIAGYIANDEETEAISLFLEMRKEGVSGDFSTFTSILSACSSTGIVKYCKQLHSDVCKLGFIDDLIVASALVDTYSKCQSPHDACALYDELKVHDTVLLNSMITIYSNCGRIEDAKRIFLTMPDKSLISWNSIIVGLSQNGCPIEALNLFSKMNRINLSMDKFSHASVISACASISSVEFGEQVFARATIVGLDLNQTVSSSLIDFYCKCGFVESGQKIFDQTKKDDVVLWNSLLMGYATNGYAIQTLNVFYQMTSADMVPTYITFIGVLSACNHCGLAEEAQKWFDAMKDTYHIDPGIEHYSCMIDLFARSGCLEEAVSIIEEMPFKADASMWSSILRGCLAHEDRSLGKKVVDRVMVLDPENSVGFVQLSNIFATSDDWERSALVRKLMKDNKIQKNPGLSWGGT</sequence>
<proteinExistence type="predicted"/>
<dbReference type="Pfam" id="PF20431">
    <property type="entry name" value="E_motif"/>
    <property type="match status" value="1"/>
</dbReference>
<dbReference type="Proteomes" id="UP000295252">
    <property type="component" value="Chromosome II"/>
</dbReference>
<dbReference type="InterPro" id="IPR046960">
    <property type="entry name" value="PPR_At4g14850-like_plant"/>
</dbReference>
<reference evidence="4" key="1">
    <citation type="journal article" date="2014" name="Science">
        <title>The coffee genome provides insight into the convergent evolution of caffeine biosynthesis.</title>
        <authorList>
            <person name="Denoeud F."/>
            <person name="Carretero-Paulet L."/>
            <person name="Dereeper A."/>
            <person name="Droc G."/>
            <person name="Guyot R."/>
            <person name="Pietrella M."/>
            <person name="Zheng C."/>
            <person name="Alberti A."/>
            <person name="Anthony F."/>
            <person name="Aprea G."/>
            <person name="Aury J.M."/>
            <person name="Bento P."/>
            <person name="Bernard M."/>
            <person name="Bocs S."/>
            <person name="Campa C."/>
            <person name="Cenci A."/>
            <person name="Combes M.C."/>
            <person name="Crouzillat D."/>
            <person name="Da Silva C."/>
            <person name="Daddiego L."/>
            <person name="De Bellis F."/>
            <person name="Dussert S."/>
            <person name="Garsmeur O."/>
            <person name="Gayraud T."/>
            <person name="Guignon V."/>
            <person name="Jahn K."/>
            <person name="Jamilloux V."/>
            <person name="Joet T."/>
            <person name="Labadie K."/>
            <person name="Lan T."/>
            <person name="Leclercq J."/>
            <person name="Lepelley M."/>
            <person name="Leroy T."/>
            <person name="Li L.T."/>
            <person name="Librado P."/>
            <person name="Lopez L."/>
            <person name="Munoz A."/>
            <person name="Noel B."/>
            <person name="Pallavicini A."/>
            <person name="Perrotta G."/>
            <person name="Poncet V."/>
            <person name="Pot D."/>
            <person name="Priyono X."/>
            <person name="Rigoreau M."/>
            <person name="Rouard M."/>
            <person name="Rozas J."/>
            <person name="Tranchant-Dubreuil C."/>
            <person name="VanBuren R."/>
            <person name="Zhang Q."/>
            <person name="Andrade A.C."/>
            <person name="Argout X."/>
            <person name="Bertrand B."/>
            <person name="de Kochko A."/>
            <person name="Graziosi G."/>
            <person name="Henry R.J."/>
            <person name="Jayarama X."/>
            <person name="Ming R."/>
            <person name="Nagai C."/>
            <person name="Rounsley S."/>
            <person name="Sankoff D."/>
            <person name="Giuliano G."/>
            <person name="Albert V.A."/>
            <person name="Wincker P."/>
            <person name="Lashermes P."/>
        </authorList>
    </citation>
    <scope>NUCLEOTIDE SEQUENCE [LARGE SCALE GENOMIC DNA]</scope>
    <source>
        <strain evidence="4">cv. DH200-94</strain>
    </source>
</reference>
<dbReference type="Pfam" id="PF01535">
    <property type="entry name" value="PPR"/>
    <property type="match status" value="12"/>
</dbReference>